<evidence type="ECO:0000313" key="3">
    <source>
        <dbReference type="Proteomes" id="UP000186594"/>
    </source>
</evidence>
<dbReference type="GO" id="GO:0004843">
    <property type="term" value="F:cysteine-type deubiquitinase activity"/>
    <property type="evidence" value="ECO:0007669"/>
    <property type="project" value="InterPro"/>
</dbReference>
<evidence type="ECO:0000313" key="2">
    <source>
        <dbReference type="EMBL" id="OLL26908.1"/>
    </source>
</evidence>
<accession>A0A1U7LWB1</accession>
<evidence type="ECO:0000259" key="1">
    <source>
        <dbReference type="PROSITE" id="PS50235"/>
    </source>
</evidence>
<dbReference type="SUPFAM" id="SSF54001">
    <property type="entry name" value="Cysteine proteinases"/>
    <property type="match status" value="1"/>
</dbReference>
<protein>
    <recommendedName>
        <fullName evidence="1">USP domain-containing protein</fullName>
    </recommendedName>
</protein>
<keyword evidence="3" id="KW-1185">Reference proteome</keyword>
<dbReference type="Gene3D" id="3.90.70.10">
    <property type="entry name" value="Cysteine proteinases"/>
    <property type="match status" value="2"/>
</dbReference>
<reference evidence="2 3" key="1">
    <citation type="submission" date="2016-04" db="EMBL/GenBank/DDBJ databases">
        <title>Evolutionary innovation and constraint leading to complex multicellularity in the Ascomycota.</title>
        <authorList>
            <person name="Cisse O."/>
            <person name="Nguyen A."/>
            <person name="Hewitt D.A."/>
            <person name="Jedd G."/>
            <person name="Stajich J.E."/>
        </authorList>
    </citation>
    <scope>NUCLEOTIDE SEQUENCE [LARGE SCALE GENOMIC DNA]</scope>
    <source>
        <strain evidence="2 3">DAH-3</strain>
    </source>
</reference>
<dbReference type="Proteomes" id="UP000186594">
    <property type="component" value="Unassembled WGS sequence"/>
</dbReference>
<dbReference type="AlphaFoldDB" id="A0A1U7LWB1"/>
<name>A0A1U7LWB1_NEOID</name>
<dbReference type="STRING" id="1198029.A0A1U7LWB1"/>
<comment type="caution">
    <text evidence="2">The sequence shown here is derived from an EMBL/GenBank/DDBJ whole genome shotgun (WGS) entry which is preliminary data.</text>
</comment>
<dbReference type="InterPro" id="IPR028889">
    <property type="entry name" value="USP"/>
</dbReference>
<dbReference type="GO" id="GO:0016579">
    <property type="term" value="P:protein deubiquitination"/>
    <property type="evidence" value="ECO:0007669"/>
    <property type="project" value="InterPro"/>
</dbReference>
<sequence length="369" mass="42170">MKFKRLRKTSPRQPQLENEADVQINRIVADIEQLGLLIARDNVAQVFYGPYASRDSEKAKELLMMLRYAEDGRIEEICPSIGMRGAQNIRSSCYLNSLLFVMFAHTDVFEPILYKRFEDSVAHQNMCAGLRLWVNMLRTGKLITCDITDQVRAKLSIACEWDSFDKNSEEDVSEAFMRITEALHMPLLTFLVDYAHEGLEIPNQDHKFEQGRLLNVIVPLGEAKISLQEAINSTFGDTIAMNRGGSVNALKLTTIYASPTDGDTMSSFLPKHPVIGMQLQDYTRKRAVIIPEALPHSIILVDDASRSKFLRLRSVIHHRGGYDWGHYFSYSVDDDCQWWKFDDLLEDGYKVSAIDTKDFLESEMTYAFT</sequence>
<dbReference type="Pfam" id="PF00443">
    <property type="entry name" value="UCH"/>
    <property type="match status" value="1"/>
</dbReference>
<dbReference type="PROSITE" id="PS50235">
    <property type="entry name" value="USP_3"/>
    <property type="match status" value="1"/>
</dbReference>
<dbReference type="OrthoDB" id="6287070at2759"/>
<dbReference type="EMBL" id="LXFE01000138">
    <property type="protein sequence ID" value="OLL26908.1"/>
    <property type="molecule type" value="Genomic_DNA"/>
</dbReference>
<proteinExistence type="predicted"/>
<feature type="domain" description="USP" evidence="1">
    <location>
        <begin position="84"/>
        <end position="369"/>
    </location>
</feature>
<dbReference type="InterPro" id="IPR038765">
    <property type="entry name" value="Papain-like_cys_pep_sf"/>
</dbReference>
<gene>
    <name evidence="2" type="ORF">NEOLI_000714</name>
</gene>
<dbReference type="InterPro" id="IPR001394">
    <property type="entry name" value="Peptidase_C19_UCH"/>
</dbReference>
<organism evidence="2 3">
    <name type="scientific">Neolecta irregularis (strain DAH-3)</name>
    <dbReference type="NCBI Taxonomy" id="1198029"/>
    <lineage>
        <taxon>Eukaryota</taxon>
        <taxon>Fungi</taxon>
        <taxon>Dikarya</taxon>
        <taxon>Ascomycota</taxon>
        <taxon>Taphrinomycotina</taxon>
        <taxon>Neolectales</taxon>
        <taxon>Neolectaceae</taxon>
        <taxon>Neolecta</taxon>
    </lineage>
</organism>